<keyword evidence="3" id="KW-0119">Carbohydrate metabolism</keyword>
<dbReference type="Gene3D" id="3.20.20.370">
    <property type="entry name" value="Glycoside hydrolase/deacetylase"/>
    <property type="match status" value="1"/>
</dbReference>
<dbReference type="PROSITE" id="PS51677">
    <property type="entry name" value="NODB"/>
    <property type="match status" value="1"/>
</dbReference>
<dbReference type="SUPFAM" id="SSF81296">
    <property type="entry name" value="E set domains"/>
    <property type="match status" value="1"/>
</dbReference>
<evidence type="ECO:0000256" key="6">
    <source>
        <dbReference type="SAM" id="SignalP"/>
    </source>
</evidence>
<dbReference type="InterPro" id="IPR001701">
    <property type="entry name" value="Glyco_hydro_9"/>
</dbReference>
<dbReference type="OrthoDB" id="9808897at2"/>
<dbReference type="InterPro" id="IPR014756">
    <property type="entry name" value="Ig_E-set"/>
</dbReference>
<dbReference type="InterPro" id="IPR002509">
    <property type="entry name" value="NODB_dom"/>
</dbReference>
<evidence type="ECO:0000313" key="9">
    <source>
        <dbReference type="Proteomes" id="UP000184050"/>
    </source>
</evidence>
<dbReference type="InterPro" id="IPR004197">
    <property type="entry name" value="Cellulase_Ig-like"/>
</dbReference>
<dbReference type="STRING" id="1168035.SAMN05444280_12567"/>
<gene>
    <name evidence="8" type="ORF">SAMN05444280_12567</name>
</gene>
<dbReference type="InterPro" id="IPR012341">
    <property type="entry name" value="6hp_glycosidase-like_sf"/>
</dbReference>
<dbReference type="SUPFAM" id="SSF88713">
    <property type="entry name" value="Glycoside hydrolase/deacetylase"/>
    <property type="match status" value="1"/>
</dbReference>
<feature type="domain" description="NodB homology" evidence="7">
    <location>
        <begin position="612"/>
        <end position="821"/>
    </location>
</feature>
<dbReference type="CDD" id="cd02850">
    <property type="entry name" value="E_set_Cellulase_N"/>
    <property type="match status" value="1"/>
</dbReference>
<dbReference type="Pfam" id="PF01522">
    <property type="entry name" value="Polysacc_deac_1"/>
    <property type="match status" value="1"/>
</dbReference>
<comment type="similarity">
    <text evidence="1">Belongs to the glycosyl hydrolase 9 (cellulase E) family.</text>
</comment>
<proteinExistence type="inferred from homology"/>
<accession>A0A1M6L4L2</accession>
<organism evidence="8 9">
    <name type="scientific">Tangfeifania diversioriginum</name>
    <dbReference type="NCBI Taxonomy" id="1168035"/>
    <lineage>
        <taxon>Bacteria</taxon>
        <taxon>Pseudomonadati</taxon>
        <taxon>Bacteroidota</taxon>
        <taxon>Bacteroidia</taxon>
        <taxon>Marinilabiliales</taxon>
        <taxon>Prolixibacteraceae</taxon>
        <taxon>Tangfeifania</taxon>
    </lineage>
</organism>
<evidence type="ECO:0000256" key="2">
    <source>
        <dbReference type="ARBA" id="ARBA00022801"/>
    </source>
</evidence>
<dbReference type="Pfam" id="PF00759">
    <property type="entry name" value="Glyco_hydro_9"/>
    <property type="match status" value="1"/>
</dbReference>
<dbReference type="RefSeq" id="WP_073171334.1">
    <property type="nucleotide sequence ID" value="NZ_FQZE01000025.1"/>
</dbReference>
<dbReference type="AlphaFoldDB" id="A0A1M6L4L2"/>
<evidence type="ECO:0000313" key="8">
    <source>
        <dbReference type="EMBL" id="SHJ66132.1"/>
    </source>
</evidence>
<feature type="signal peptide" evidence="6">
    <location>
        <begin position="1"/>
        <end position="23"/>
    </location>
</feature>
<dbReference type="InterPro" id="IPR008928">
    <property type="entry name" value="6-hairpin_glycosidase_sf"/>
</dbReference>
<sequence length="825" mass="93740">MKLKFYLLFLLLFLFFSNSFVNAVEVIRINQLGYQPQSIKVAVFLSTDEISPKNFTLQDAITDKVVFKGKTESKPAAEWGMTTAYRLNFSEFQTEGGYYLKLGETRSPNFRINADVYDGTADFLLNYLRQQRCGYNPFLKDSCHLHDGIIVDHPTRSGEFIDVTGGWHDATDYLQYSTTSINTIFQMMFAYKKYPEIWGDFYDAGGDEGANGIPDILDEIKWGLQWMLKMNPAPGEMYNQIADDRDHIGFRLPTNDPADYGLGDSFRPVYFVTGKPQGLAEFKNTSTGVSSIAGKFASGFALAAQLFSESDPEMAKQMKQKALDAFEFALSDTGYTQTACNVSPYYYEEKNYADDLQLAATQLFQLTNQNRYLQKAGYWGHREPVSPWIKNDTAGHYESYPFVNLGHYFMMQNNGEEFTGFYEKGLQLLHDRGENDPFFYGLPFLWCSNNLVAAAITQARLYREETGKIIFAEMEAALRDWLFGCNPWGTAMICGLPGVEDSPMLPHSSYTVLLGGTTPGGLVDGPIDAARHKNQIGIALQNPDEYAAFNNGKAIYHDDIGDYATNEPTMDGTASLSFYLASLENDGRKMAQQNEKIKDEQGAVIQFNSDEKTIYLAFTADDKFEGGEHVLQVLEKQKIKGSFFFTGNFLRNPDFKNITKRIVEQGHYVGAHSNNHLLYCDWEKRDSTLISFAEFETDLKNNFRELEKIGIKPGEARWFMPPYEWYNRQIVDWSRQLGLEVINFTPGTGTNADYTTPEMENYKSSVKIYANLLQFEQQQPNGLRGAILLIHPGTAPERTDKFYRILEDVIRHFSSKGYQFKSLKP</sequence>
<dbReference type="CDD" id="cd10917">
    <property type="entry name" value="CE4_NodB_like_6s_7s"/>
    <property type="match status" value="1"/>
</dbReference>
<dbReference type="SUPFAM" id="SSF48208">
    <property type="entry name" value="Six-hairpin glycosidases"/>
    <property type="match status" value="1"/>
</dbReference>
<keyword evidence="2" id="KW-0378">Hydrolase</keyword>
<dbReference type="GO" id="GO:0000272">
    <property type="term" value="P:polysaccharide catabolic process"/>
    <property type="evidence" value="ECO:0007669"/>
    <property type="project" value="UniProtKB-KW"/>
</dbReference>
<keyword evidence="4" id="KW-0326">Glycosidase</keyword>
<dbReference type="InterPro" id="IPR011330">
    <property type="entry name" value="Glyco_hydro/deAcase_b/a-brl"/>
</dbReference>
<feature type="chain" id="PRO_5012183904" evidence="6">
    <location>
        <begin position="24"/>
        <end position="825"/>
    </location>
</feature>
<dbReference type="InterPro" id="IPR013783">
    <property type="entry name" value="Ig-like_fold"/>
</dbReference>
<reference evidence="8 9" key="1">
    <citation type="submission" date="2016-11" db="EMBL/GenBank/DDBJ databases">
        <authorList>
            <person name="Jaros S."/>
            <person name="Januszkiewicz K."/>
            <person name="Wedrychowicz H."/>
        </authorList>
    </citation>
    <scope>NUCLEOTIDE SEQUENCE [LARGE SCALE GENOMIC DNA]</scope>
    <source>
        <strain evidence="8 9">DSM 27063</strain>
    </source>
</reference>
<evidence type="ECO:0000256" key="3">
    <source>
        <dbReference type="ARBA" id="ARBA00023277"/>
    </source>
</evidence>
<dbReference type="GO" id="GO:0008810">
    <property type="term" value="F:cellulase activity"/>
    <property type="evidence" value="ECO:0007669"/>
    <property type="project" value="InterPro"/>
</dbReference>
<dbReference type="Pfam" id="PF02927">
    <property type="entry name" value="CelD_N"/>
    <property type="match status" value="1"/>
</dbReference>
<dbReference type="Gene3D" id="2.60.40.10">
    <property type="entry name" value="Immunoglobulins"/>
    <property type="match status" value="1"/>
</dbReference>
<keyword evidence="5" id="KW-0624">Polysaccharide degradation</keyword>
<protein>
    <submittedName>
        <fullName evidence="8">Peptidoglycan/xylan/chitin deacetylase, PgdA/CDA1 family</fullName>
    </submittedName>
</protein>
<evidence type="ECO:0000256" key="5">
    <source>
        <dbReference type="ARBA" id="ARBA00023326"/>
    </source>
</evidence>
<dbReference type="Gene3D" id="1.50.10.10">
    <property type="match status" value="1"/>
</dbReference>
<name>A0A1M6L4L2_9BACT</name>
<evidence type="ECO:0000256" key="4">
    <source>
        <dbReference type="ARBA" id="ARBA00023295"/>
    </source>
</evidence>
<dbReference type="Proteomes" id="UP000184050">
    <property type="component" value="Unassembled WGS sequence"/>
</dbReference>
<evidence type="ECO:0000256" key="1">
    <source>
        <dbReference type="ARBA" id="ARBA00007072"/>
    </source>
</evidence>
<dbReference type="GO" id="GO:0016810">
    <property type="term" value="F:hydrolase activity, acting on carbon-nitrogen (but not peptide) bonds"/>
    <property type="evidence" value="ECO:0007669"/>
    <property type="project" value="InterPro"/>
</dbReference>
<keyword evidence="6" id="KW-0732">Signal</keyword>
<dbReference type="EMBL" id="FQZE01000025">
    <property type="protein sequence ID" value="SHJ66132.1"/>
    <property type="molecule type" value="Genomic_DNA"/>
</dbReference>
<dbReference type="PANTHER" id="PTHR22298">
    <property type="entry name" value="ENDO-1,4-BETA-GLUCANASE"/>
    <property type="match status" value="1"/>
</dbReference>
<keyword evidence="9" id="KW-1185">Reference proteome</keyword>
<evidence type="ECO:0000259" key="7">
    <source>
        <dbReference type="PROSITE" id="PS51677"/>
    </source>
</evidence>